<accession>A0A5N4A168</accession>
<reference evidence="6 7" key="1">
    <citation type="journal article" date="2018" name="Elife">
        <title>Firefly genomes illuminate parallel origins of bioluminescence in beetles.</title>
        <authorList>
            <person name="Fallon T.R."/>
            <person name="Lower S.E."/>
            <person name="Chang C.H."/>
            <person name="Bessho-Uehara M."/>
            <person name="Martin G.J."/>
            <person name="Bewick A.J."/>
            <person name="Behringer M."/>
            <person name="Debat H.J."/>
            <person name="Wong I."/>
            <person name="Day J.C."/>
            <person name="Suvorov A."/>
            <person name="Silva C.J."/>
            <person name="Stanger-Hall K.F."/>
            <person name="Hall D.W."/>
            <person name="Schmitz R.J."/>
            <person name="Nelson D.R."/>
            <person name="Lewis S.M."/>
            <person name="Shigenobu S."/>
            <person name="Bybee S.M."/>
            <person name="Larracuente A.M."/>
            <person name="Oba Y."/>
            <person name="Weng J.K."/>
        </authorList>
    </citation>
    <scope>NUCLEOTIDE SEQUENCE [LARGE SCALE GENOMIC DNA]</scope>
    <source>
        <strain evidence="6">1611_PpyrPB1</strain>
        <tissue evidence="6">Whole body</tissue>
    </source>
</reference>
<evidence type="ECO:0000256" key="3">
    <source>
        <dbReference type="ARBA" id="ARBA00022688"/>
    </source>
</evidence>
<organism evidence="6 7">
    <name type="scientific">Photinus pyralis</name>
    <name type="common">Common eastern firefly</name>
    <name type="synonym">Lampyris pyralis</name>
    <dbReference type="NCBI Taxonomy" id="7054"/>
    <lineage>
        <taxon>Eukaryota</taxon>
        <taxon>Metazoa</taxon>
        <taxon>Ecdysozoa</taxon>
        <taxon>Arthropoda</taxon>
        <taxon>Hexapoda</taxon>
        <taxon>Insecta</taxon>
        <taxon>Pterygota</taxon>
        <taxon>Neoptera</taxon>
        <taxon>Endopterygota</taxon>
        <taxon>Coleoptera</taxon>
        <taxon>Polyphaga</taxon>
        <taxon>Elateriformia</taxon>
        <taxon>Elateroidea</taxon>
        <taxon>Lampyridae</taxon>
        <taxon>Lampyrinae</taxon>
        <taxon>Photinus</taxon>
    </lineage>
</organism>
<dbReference type="InterPro" id="IPR010233">
    <property type="entry name" value="UbiG_MeTrfase"/>
</dbReference>
<dbReference type="Gene3D" id="3.40.50.150">
    <property type="entry name" value="Vaccinia Virus protein VP39"/>
    <property type="match status" value="1"/>
</dbReference>
<dbReference type="SUPFAM" id="SSF53335">
    <property type="entry name" value="S-adenosyl-L-methionine-dependent methyltransferases"/>
    <property type="match status" value="1"/>
</dbReference>
<keyword evidence="7" id="KW-1185">Reference proteome</keyword>
<dbReference type="GO" id="GO:0032259">
    <property type="term" value="P:methylation"/>
    <property type="evidence" value="ECO:0007669"/>
    <property type="project" value="UniProtKB-KW"/>
</dbReference>
<feature type="domain" description="Methyltransferase type 11" evidence="5">
    <location>
        <begin position="71"/>
        <end position="168"/>
    </location>
</feature>
<dbReference type="EMBL" id="VVIM01000011">
    <property type="protein sequence ID" value="KAB0791072.1"/>
    <property type="molecule type" value="Genomic_DNA"/>
</dbReference>
<evidence type="ECO:0000256" key="2">
    <source>
        <dbReference type="ARBA" id="ARBA00022679"/>
    </source>
</evidence>
<dbReference type="GO" id="GO:0010420">
    <property type="term" value="F:polyprenyldihydroxybenzoate methyltransferase activity"/>
    <property type="evidence" value="ECO:0007669"/>
    <property type="project" value="InterPro"/>
</dbReference>
<dbReference type="CDD" id="cd02440">
    <property type="entry name" value="AdoMet_MTases"/>
    <property type="match status" value="1"/>
</dbReference>
<dbReference type="InterPro" id="IPR013216">
    <property type="entry name" value="Methyltransf_11"/>
</dbReference>
<dbReference type="GO" id="GO:0061542">
    <property type="term" value="F:3-demethylubiquinol 3-O-methyltransferase activity"/>
    <property type="evidence" value="ECO:0007669"/>
    <property type="project" value="InterPro"/>
</dbReference>
<keyword evidence="4" id="KW-0949">S-adenosyl-L-methionine</keyword>
<keyword evidence="2" id="KW-0808">Transferase</keyword>
<keyword evidence="3" id="KW-0831">Ubiquinone biosynthesis</keyword>
<dbReference type="Pfam" id="PF08241">
    <property type="entry name" value="Methyltransf_11"/>
    <property type="match status" value="1"/>
</dbReference>
<dbReference type="InterPro" id="IPR029063">
    <property type="entry name" value="SAM-dependent_MTases_sf"/>
</dbReference>
<protein>
    <recommendedName>
        <fullName evidence="5">Methyltransferase type 11 domain-containing protein</fullName>
    </recommendedName>
</protein>
<comment type="caution">
    <text evidence="6">The sequence shown here is derived from an EMBL/GenBank/DDBJ whole genome shotgun (WGS) entry which is preliminary data.</text>
</comment>
<evidence type="ECO:0000256" key="1">
    <source>
        <dbReference type="ARBA" id="ARBA00022603"/>
    </source>
</evidence>
<name>A0A5N4A168_PHOPY</name>
<evidence type="ECO:0000313" key="7">
    <source>
        <dbReference type="Proteomes" id="UP000327044"/>
    </source>
</evidence>
<evidence type="ECO:0000259" key="5">
    <source>
        <dbReference type="Pfam" id="PF08241"/>
    </source>
</evidence>
<evidence type="ECO:0000313" key="6">
    <source>
        <dbReference type="EMBL" id="KAB0791072.1"/>
    </source>
</evidence>
<dbReference type="PANTHER" id="PTHR43464">
    <property type="entry name" value="METHYLTRANSFERASE"/>
    <property type="match status" value="1"/>
</dbReference>
<keyword evidence="1" id="KW-0489">Methyltransferase</keyword>
<evidence type="ECO:0000256" key="4">
    <source>
        <dbReference type="ARBA" id="ARBA00022691"/>
    </source>
</evidence>
<proteinExistence type="predicted"/>
<sequence length="253" mass="29225">MSRVLKVSSADVGRNVYFTDHKSDWWDPNSWFKPLIEMNSLNLLYIQDVLREKGFVKDEGGFRLCEDLRILDVGCGGGLIAEPLARAGANILGIDINKDCIEAAEEHAKLDPCLKNLKYKWESIEAHSLENVEQYDVVILNFVLHHVKNHDDLIRDCLKTLKPGGVIFLSTISKNWGTWLRFVLVGEHIIRYVAPQSFDWHKFINFEDVQRILKQNKCDVENFRGISCDLVLAWIKWSDDTNNVYIMHANKHQ</sequence>
<dbReference type="PANTHER" id="PTHR43464:SF19">
    <property type="entry name" value="UBIQUINONE BIOSYNTHESIS O-METHYLTRANSFERASE, MITOCHONDRIAL"/>
    <property type="match status" value="1"/>
</dbReference>
<dbReference type="NCBIfam" id="TIGR01983">
    <property type="entry name" value="UbiG"/>
    <property type="match status" value="1"/>
</dbReference>
<gene>
    <name evidence="6" type="ORF">PPYR_02872</name>
</gene>
<dbReference type="Proteomes" id="UP000327044">
    <property type="component" value="Unassembled WGS sequence"/>
</dbReference>
<dbReference type="AlphaFoldDB" id="A0A5N4A168"/>
<dbReference type="OrthoDB" id="6775803at2759"/>
<dbReference type="InParanoid" id="A0A5N4A168"/>